<dbReference type="EMBL" id="AACS02000008">
    <property type="protein sequence ID" value="EAU86362.2"/>
    <property type="molecule type" value="Genomic_DNA"/>
</dbReference>
<dbReference type="OrthoDB" id="3337916at2759"/>
<sequence>MSLGPSVLTTRSLPTYDSLFPLSSGLSSWTTLPGHPDSLPLANSTLNPIKAMKALPLRYVTGPDGKDAIHVHFPNGSYTLNSDPQGGISFYSHGPKDHDLTIAKEATLGYAVYFPEGFEFVKGGKLPGFFGGNSDDESYSCSGGRKDIACFSTRLMWRTNGAGEIYAYFPPYDVPGFESNRALCEPAENRCDATYGISIGRGNFKFERGRWTTVAQRVRLNDPGQANGEVELFVDGKSKIRAEGIIIREGEEGRIRGIQVQSFFGGSTVDWASPKDQDIYFADFSVAVTQGFDETDNQKWRRDLETREVSNSSSSSVVHLHRRSSSASSAHRGVGWAWSMLSLLTIVSMLAI</sequence>
<evidence type="ECO:0000313" key="2">
    <source>
        <dbReference type="EMBL" id="EAU86362.2"/>
    </source>
</evidence>
<dbReference type="Gene3D" id="2.60.120.200">
    <property type="match status" value="1"/>
</dbReference>
<accession>A8NPT2</accession>
<evidence type="ECO:0000259" key="1">
    <source>
        <dbReference type="Pfam" id="PF21294"/>
    </source>
</evidence>
<dbReference type="AlphaFoldDB" id="A8NPT2"/>
<dbReference type="InParanoid" id="A8NPT2"/>
<keyword evidence="2" id="KW-0456">Lyase</keyword>
<dbReference type="RefSeq" id="XP_001835394.2">
    <property type="nucleotide sequence ID" value="XM_001835342.2"/>
</dbReference>
<dbReference type="Proteomes" id="UP000001861">
    <property type="component" value="Unassembled WGS sequence"/>
</dbReference>
<dbReference type="PANTHER" id="PTHR40124">
    <property type="match status" value="1"/>
</dbReference>
<comment type="caution">
    <text evidence="2">The sequence shown here is derived from an EMBL/GenBank/DDBJ whole genome shotgun (WGS) entry which is preliminary data.</text>
</comment>
<dbReference type="GeneID" id="6011926"/>
<gene>
    <name evidence="2" type="ORF">CC1G_05356</name>
</gene>
<dbReference type="HOGENOM" id="CLU_049744_1_0_1"/>
<dbReference type="GO" id="GO:0016829">
    <property type="term" value="F:lyase activity"/>
    <property type="evidence" value="ECO:0007669"/>
    <property type="project" value="UniProtKB-KW"/>
</dbReference>
<dbReference type="OMA" id="NARSECF"/>
<dbReference type="InterPro" id="IPR048958">
    <property type="entry name" value="Polysacc_lyase_14"/>
</dbReference>
<dbReference type="Pfam" id="PF21294">
    <property type="entry name" value="Polysacc_lyase_14"/>
    <property type="match status" value="1"/>
</dbReference>
<organism evidence="2 3">
    <name type="scientific">Coprinopsis cinerea (strain Okayama-7 / 130 / ATCC MYA-4618 / FGSC 9003)</name>
    <name type="common">Inky cap fungus</name>
    <name type="synonym">Hormographiella aspergillata</name>
    <dbReference type="NCBI Taxonomy" id="240176"/>
    <lineage>
        <taxon>Eukaryota</taxon>
        <taxon>Fungi</taxon>
        <taxon>Dikarya</taxon>
        <taxon>Basidiomycota</taxon>
        <taxon>Agaricomycotina</taxon>
        <taxon>Agaricomycetes</taxon>
        <taxon>Agaricomycetidae</taxon>
        <taxon>Agaricales</taxon>
        <taxon>Agaricineae</taxon>
        <taxon>Psathyrellaceae</taxon>
        <taxon>Coprinopsis</taxon>
    </lineage>
</organism>
<name>A8NPT2_COPC7</name>
<reference evidence="2 3" key="1">
    <citation type="journal article" date="2010" name="Proc. Natl. Acad. Sci. U.S.A.">
        <title>Insights into evolution of multicellular fungi from the assembled chromosomes of the mushroom Coprinopsis cinerea (Coprinus cinereus).</title>
        <authorList>
            <person name="Stajich J.E."/>
            <person name="Wilke S.K."/>
            <person name="Ahren D."/>
            <person name="Au C.H."/>
            <person name="Birren B.W."/>
            <person name="Borodovsky M."/>
            <person name="Burns C."/>
            <person name="Canback B."/>
            <person name="Casselton L.A."/>
            <person name="Cheng C.K."/>
            <person name="Deng J."/>
            <person name="Dietrich F.S."/>
            <person name="Fargo D.C."/>
            <person name="Farman M.L."/>
            <person name="Gathman A.C."/>
            <person name="Goldberg J."/>
            <person name="Guigo R."/>
            <person name="Hoegger P.J."/>
            <person name="Hooker J.B."/>
            <person name="Huggins A."/>
            <person name="James T.Y."/>
            <person name="Kamada T."/>
            <person name="Kilaru S."/>
            <person name="Kodira C."/>
            <person name="Kues U."/>
            <person name="Kupfer D."/>
            <person name="Kwan H.S."/>
            <person name="Lomsadze A."/>
            <person name="Li W."/>
            <person name="Lilly W.W."/>
            <person name="Ma L.J."/>
            <person name="Mackey A.J."/>
            <person name="Manning G."/>
            <person name="Martin F."/>
            <person name="Muraguchi H."/>
            <person name="Natvig D.O."/>
            <person name="Palmerini H."/>
            <person name="Ramesh M.A."/>
            <person name="Rehmeyer C.J."/>
            <person name="Roe B.A."/>
            <person name="Shenoy N."/>
            <person name="Stanke M."/>
            <person name="Ter-Hovhannisyan V."/>
            <person name="Tunlid A."/>
            <person name="Velagapudi R."/>
            <person name="Vision T.J."/>
            <person name="Zeng Q."/>
            <person name="Zolan M.E."/>
            <person name="Pukkila P.J."/>
        </authorList>
    </citation>
    <scope>NUCLEOTIDE SEQUENCE [LARGE SCALE GENOMIC DNA]</scope>
    <source>
        <strain evidence="3">Okayama-7 / 130 / ATCC MYA-4618 / FGSC 9003</strain>
    </source>
</reference>
<protein>
    <submittedName>
        <fullName evidence="2">Alginate lyase</fullName>
    </submittedName>
</protein>
<feature type="domain" description="Polysaccharide lyase 14" evidence="1">
    <location>
        <begin position="65"/>
        <end position="284"/>
    </location>
</feature>
<evidence type="ECO:0000313" key="3">
    <source>
        <dbReference type="Proteomes" id="UP000001861"/>
    </source>
</evidence>
<dbReference type="VEuPathDB" id="FungiDB:CC1G_05356"/>
<dbReference type="PANTHER" id="PTHR40124:SF1">
    <property type="entry name" value="DISAGGREGATASE RELATED REPEAT PROTEIN"/>
    <property type="match status" value="1"/>
</dbReference>
<dbReference type="eggNOG" id="ENOG502RZ0M">
    <property type="taxonomic scope" value="Eukaryota"/>
</dbReference>
<proteinExistence type="predicted"/>
<keyword evidence="3" id="KW-1185">Reference proteome</keyword>
<dbReference type="KEGG" id="cci:CC1G_05356"/>